<keyword evidence="1" id="KW-0732">Signal</keyword>
<evidence type="ECO:0000313" key="2">
    <source>
        <dbReference type="EMBL" id="MDQ1209018.1"/>
    </source>
</evidence>
<gene>
    <name evidence="2" type="ORF">QE380_001941</name>
</gene>
<proteinExistence type="predicted"/>
<evidence type="ECO:0000256" key="1">
    <source>
        <dbReference type="SAM" id="SignalP"/>
    </source>
</evidence>
<sequence length="386" mass="43372">MLKKTLLCTALSMAFCMSVNAADLSVGDPKSDLGELSVSGFLRAKYQDKDWSSNDHKLTFDAARINLDYVSPHIFGHVEYRCYQFAKLCDFAPLVDSYVGYKFNEQNQVQVGLQTVPFGPARFWESNNYGGVVTQIGLEDAHNLGASYKFKATPSTTLDLAYFNRDGGSYHGSSKDSSRYTSNYVQPEDSSQTYLQEKNMWVGRISQDLPLHDQHWKSSVGASYWASDIENKTNGLEGSRKAWSVFTSMSYDQLALSLVGGQNKVDNKDPMNPHTSVMGSFDDNYLVANKGNFYTADLSYKFKHVGKLDAITLYGMYSKYQKSVSEFKDSERNILGMAIDYKKLTFITEYIMGKNDFLIGGTDQSYAAGDTTGRNNLLNLQMIYHF</sequence>
<protein>
    <submittedName>
        <fullName evidence="2">Uncharacterized protein</fullName>
    </submittedName>
</protein>
<reference evidence="2 3" key="1">
    <citation type="submission" date="2023-07" db="EMBL/GenBank/DDBJ databases">
        <title>Functional and genomic diversity of the sorghum phyllosphere microbiome.</title>
        <authorList>
            <person name="Shade A."/>
        </authorList>
    </citation>
    <scope>NUCLEOTIDE SEQUENCE [LARGE SCALE GENOMIC DNA]</scope>
    <source>
        <strain evidence="2 3">SORGH_AS_0887</strain>
    </source>
</reference>
<evidence type="ECO:0000313" key="3">
    <source>
        <dbReference type="Proteomes" id="UP001233360"/>
    </source>
</evidence>
<dbReference type="RefSeq" id="WP_307003454.1">
    <property type="nucleotide sequence ID" value="NZ_JAUTBK010000002.1"/>
</dbReference>
<name>A0ABU0UXN8_ACIBI</name>
<dbReference type="Proteomes" id="UP001233360">
    <property type="component" value="Unassembled WGS sequence"/>
</dbReference>
<dbReference type="InterPro" id="IPR023614">
    <property type="entry name" value="Porin_dom_sf"/>
</dbReference>
<dbReference type="Gene3D" id="2.40.160.10">
    <property type="entry name" value="Porin"/>
    <property type="match status" value="1"/>
</dbReference>
<keyword evidence="3" id="KW-1185">Reference proteome</keyword>
<dbReference type="EMBL" id="JAUTBK010000002">
    <property type="protein sequence ID" value="MDQ1209018.1"/>
    <property type="molecule type" value="Genomic_DNA"/>
</dbReference>
<feature type="signal peptide" evidence="1">
    <location>
        <begin position="1"/>
        <end position="21"/>
    </location>
</feature>
<dbReference type="SUPFAM" id="SSF56935">
    <property type="entry name" value="Porins"/>
    <property type="match status" value="1"/>
</dbReference>
<accession>A0ABU0UXN8</accession>
<comment type="caution">
    <text evidence="2">The sequence shown here is derived from an EMBL/GenBank/DDBJ whole genome shotgun (WGS) entry which is preliminary data.</text>
</comment>
<feature type="chain" id="PRO_5045134613" evidence="1">
    <location>
        <begin position="22"/>
        <end position="386"/>
    </location>
</feature>
<organism evidence="2 3">
    <name type="scientific">Acinetobacter baylyi</name>
    <dbReference type="NCBI Taxonomy" id="202950"/>
    <lineage>
        <taxon>Bacteria</taxon>
        <taxon>Pseudomonadati</taxon>
        <taxon>Pseudomonadota</taxon>
        <taxon>Gammaproteobacteria</taxon>
        <taxon>Moraxellales</taxon>
        <taxon>Moraxellaceae</taxon>
        <taxon>Acinetobacter</taxon>
    </lineage>
</organism>